<proteinExistence type="predicted"/>
<keyword evidence="7" id="KW-1185">Reference proteome</keyword>
<feature type="compositionally biased region" description="Polar residues" evidence="2">
    <location>
        <begin position="1102"/>
        <end position="1113"/>
    </location>
</feature>
<dbReference type="PANTHER" id="PTHR48258">
    <property type="entry name" value="DUF4218 DOMAIN-CONTAINING PROTEIN-RELATED"/>
    <property type="match status" value="1"/>
</dbReference>
<dbReference type="Pfam" id="PF13952">
    <property type="entry name" value="DUF4216"/>
    <property type="match status" value="1"/>
</dbReference>
<evidence type="ECO:0000313" key="7">
    <source>
        <dbReference type="Proteomes" id="UP000682877"/>
    </source>
</evidence>
<feature type="region of interest" description="Disordered" evidence="2">
    <location>
        <begin position="616"/>
        <end position="637"/>
    </location>
</feature>
<organism evidence="6 7">
    <name type="scientific">Arabidopsis arenosa</name>
    <name type="common">Sand rock-cress</name>
    <name type="synonym">Cardaminopsis arenosa</name>
    <dbReference type="NCBI Taxonomy" id="38785"/>
    <lineage>
        <taxon>Eukaryota</taxon>
        <taxon>Viridiplantae</taxon>
        <taxon>Streptophyta</taxon>
        <taxon>Embryophyta</taxon>
        <taxon>Tracheophyta</taxon>
        <taxon>Spermatophyta</taxon>
        <taxon>Magnoliopsida</taxon>
        <taxon>eudicotyledons</taxon>
        <taxon>Gunneridae</taxon>
        <taxon>Pentapetalae</taxon>
        <taxon>rosids</taxon>
        <taxon>malvids</taxon>
        <taxon>Brassicales</taxon>
        <taxon>Brassicaceae</taxon>
        <taxon>Camelineae</taxon>
        <taxon>Arabidopsis</taxon>
    </lineage>
</organism>
<evidence type="ECO:0008006" key="8">
    <source>
        <dbReference type="Google" id="ProtNLM"/>
    </source>
</evidence>
<accession>A0A8S1ZTY9</accession>
<dbReference type="InterPro" id="IPR025312">
    <property type="entry name" value="DUF4216"/>
</dbReference>
<dbReference type="InterPro" id="IPR004252">
    <property type="entry name" value="Probable_transposase_24"/>
</dbReference>
<evidence type="ECO:0000256" key="2">
    <source>
        <dbReference type="SAM" id="MobiDB-lite"/>
    </source>
</evidence>
<dbReference type="Pfam" id="PF13963">
    <property type="entry name" value="Transpos_assoc"/>
    <property type="match status" value="1"/>
</dbReference>
<feature type="region of interest" description="Disordered" evidence="2">
    <location>
        <begin position="1102"/>
        <end position="1124"/>
    </location>
</feature>
<evidence type="ECO:0000259" key="4">
    <source>
        <dbReference type="Pfam" id="PF13960"/>
    </source>
</evidence>
<dbReference type="InterPro" id="IPR029480">
    <property type="entry name" value="Transpos_assoc"/>
</dbReference>
<feature type="coiled-coil region" evidence="1">
    <location>
        <begin position="865"/>
        <end position="892"/>
    </location>
</feature>
<name>A0A8S1ZTY9_ARAAE</name>
<dbReference type="PANTHER" id="PTHR48258:SF3">
    <property type="entry name" value="FK506-BINDING PROTEIN 4-LIKE ISOFORM X1"/>
    <property type="match status" value="1"/>
</dbReference>
<feature type="compositionally biased region" description="Low complexity" evidence="2">
    <location>
        <begin position="1114"/>
        <end position="1123"/>
    </location>
</feature>
<gene>
    <name evidence="6" type="ORF">AARE701A_LOCUS4506</name>
</gene>
<feature type="domain" description="DUF4216" evidence="3">
    <location>
        <begin position="446"/>
        <end position="513"/>
    </location>
</feature>
<evidence type="ECO:0000259" key="3">
    <source>
        <dbReference type="Pfam" id="PF13952"/>
    </source>
</evidence>
<feature type="compositionally biased region" description="Acidic residues" evidence="2">
    <location>
        <begin position="542"/>
        <end position="552"/>
    </location>
</feature>
<dbReference type="AlphaFoldDB" id="A0A8S1ZTY9"/>
<dbReference type="InterPro" id="IPR025452">
    <property type="entry name" value="DUF4218"/>
</dbReference>
<sequence length="1207" mass="136321">MDKAWVWLPRNSLEYEAGATKFVVESASNLGNPSEMFCPCLLCRNVCHQSMDTVVEHLVIKGMDQKYKRSKCWSLHGDIMNEKTPNVDSSENEAYELFRTAFMATEGTQPSQQQNVDEVEDIDSQEDFEIQSGAEIFESLKDFRNDFGRPLDKKGKRRRRDVDDEDVISAEEYEEDNVLWRWKKRSILFDLPYWKYMLVRHNIDVMHVEKNVSDALLSILMHSVKSKDGLKARQDLEDIGIRTNLHPEVRGKRTYLPPAAYWLSKEEKRKFCKRLSKYMKTLKAYVKNFARPEACMAEGYLAGECISFCMEFLKKSVPVQEAINRNEDIEADQHVAEGRPLQKGTEVKLTDKERDIAHRYILMNTAVMDPYIQLRWLAFGPRSIAQTYKGYIINGHRFHTDDVKRKTQNSGVTYEAFSMCRASAKDTRQTADIVVFYGVIKEIILLDYHMFQVPLFKCIWANKGNGLKEEDGFTLVNLHMKQSAFLNDPFIMPSQAKQVFYSREDDSSPWYVVMRAPPRGYHELETEEEFVSAPLSVQPIEDLGDQSSDDESFCVRDDCEGQDVTPVPSLPRKRQKKPVIEENEGEKSDANFYEEEDQVNRESLHNGEDIGSAEEVEAQSHRVQDEQIPASTTNGAHVGKGSAALSSFLGILVRGHVPVLLDDWRHLDANTKDRMWEEVQGRFNLNEVWRKEAILGQMNHIRRSSKSKLVTKVRATKSKVEIQQIRPSNIPSTSDWNAWVKKKTSTAFKEKSETMSKLRKSQIPQTTSRKGFHRLANEMKQKAPDPSKVTRSKVWIAGHTHADGRPVRPEFEETIEKIKSIDSEMDSTSTNNIREDAVSQILGKDRPGRLRGMGRGATITKLAFLQARDSHVKELEAKLEKLQTVVSDLAAKQSNDVSKSGLSDVSKGGIRCQLLDWCSKDDIVVGEGEYCSCEPTYKIGRIPIGRNAAAVLVNSVSVIGASLWRPTQSIGSLGEAVGVKIPWPSDKIILDDDYNFTEPHNTDRSEASDGSIGRVHRVHIYDYWNVDTDVIAEGILLSTDPKEMVNNAPLGPNDAVINVDKVVKPGAYLWRPTMKGSSLMGDALNEIITWPADRIQIPLSTLDESTKKSSPLQSGTNSTGTSKGSKKNCFLLDCDNSGEQVAIGRVCSTDPEDKVHLCPLGPNASKIWVEVSKIDGARVWRPNSEIQVISDAVGNLVALPNKHIVFM</sequence>
<dbReference type="EMBL" id="LR999452">
    <property type="protein sequence ID" value="CAE5962871.1"/>
    <property type="molecule type" value="Genomic_DNA"/>
</dbReference>
<protein>
    <recommendedName>
        <fullName evidence="8">Transposase-associated domain-containing protein</fullName>
    </recommendedName>
</protein>
<feature type="region of interest" description="Disordered" evidence="2">
    <location>
        <begin position="540"/>
        <end position="604"/>
    </location>
</feature>
<keyword evidence="1" id="KW-0175">Coiled coil</keyword>
<reference evidence="6" key="1">
    <citation type="submission" date="2021-01" db="EMBL/GenBank/DDBJ databases">
        <authorList>
            <person name="Bezrukov I."/>
        </authorList>
    </citation>
    <scope>NUCLEOTIDE SEQUENCE</scope>
</reference>
<dbReference type="Pfam" id="PF13960">
    <property type="entry name" value="DUF4218"/>
    <property type="match status" value="1"/>
</dbReference>
<feature type="domain" description="Transposase-associated" evidence="5">
    <location>
        <begin position="4"/>
        <end position="77"/>
    </location>
</feature>
<evidence type="ECO:0000256" key="1">
    <source>
        <dbReference type="SAM" id="Coils"/>
    </source>
</evidence>
<evidence type="ECO:0000313" key="6">
    <source>
        <dbReference type="EMBL" id="CAE5962871.1"/>
    </source>
</evidence>
<feature type="domain" description="DUF4218" evidence="4">
    <location>
        <begin position="277"/>
        <end position="326"/>
    </location>
</feature>
<evidence type="ECO:0000259" key="5">
    <source>
        <dbReference type="Pfam" id="PF13963"/>
    </source>
</evidence>
<dbReference type="Proteomes" id="UP000682877">
    <property type="component" value="Chromosome 2"/>
</dbReference>
<dbReference type="Pfam" id="PF03004">
    <property type="entry name" value="Transposase_24"/>
    <property type="match status" value="1"/>
</dbReference>